<reference evidence="2 3" key="1">
    <citation type="journal article" date="2017" name="Genome Announc.">
        <title>Complete Genome Sequences of Two Acetylene-Fermenting Pelobacter acetylenicus Strains.</title>
        <authorList>
            <person name="Sutton J.M."/>
            <person name="Baesman S.M."/>
            <person name="Fierst J.L."/>
            <person name="Poret-Peterson A.T."/>
            <person name="Oremland R.S."/>
            <person name="Dunlap D.S."/>
            <person name="Akob D.M."/>
        </authorList>
    </citation>
    <scope>NUCLEOTIDE SEQUENCE [LARGE SCALE GENOMIC DNA]</scope>
    <source>
        <strain evidence="2 3">SFB93</strain>
    </source>
</reference>
<dbReference type="SUPFAM" id="SSF81296">
    <property type="entry name" value="E set domains"/>
    <property type="match status" value="1"/>
</dbReference>
<dbReference type="PROSITE" id="PS51166">
    <property type="entry name" value="CBM20"/>
    <property type="match status" value="1"/>
</dbReference>
<accession>A0A1L3GR18</accession>
<dbReference type="GO" id="GO:0005975">
    <property type="term" value="P:carbohydrate metabolic process"/>
    <property type="evidence" value="ECO:0007669"/>
    <property type="project" value="InterPro"/>
</dbReference>
<protein>
    <submittedName>
        <fullName evidence="2">Glycoside hydrolase</fullName>
    </submittedName>
</protein>
<dbReference type="GO" id="GO:0004553">
    <property type="term" value="F:hydrolase activity, hydrolyzing O-glycosyl compounds"/>
    <property type="evidence" value="ECO:0007669"/>
    <property type="project" value="InterPro"/>
</dbReference>
<sequence>MLKKSYTKTGQTCRVTFKLPAEINAETALLCGEFTDWETQAKPMKTLKTGGFSLTLSLPASQSYRFRYLLDGERWENDGQADGYIPNGFGTEDSLVIL</sequence>
<dbReference type="AlphaFoldDB" id="A0A1L3GR18"/>
<evidence type="ECO:0000259" key="1">
    <source>
        <dbReference type="PROSITE" id="PS51166"/>
    </source>
</evidence>
<dbReference type="OrthoDB" id="9811945at2"/>
<dbReference type="Pfam" id="PF02922">
    <property type="entry name" value="CBM_48"/>
    <property type="match status" value="1"/>
</dbReference>
<dbReference type="InterPro" id="IPR013783">
    <property type="entry name" value="Ig-like_fold"/>
</dbReference>
<dbReference type="Gene3D" id="2.60.40.10">
    <property type="entry name" value="Immunoglobulins"/>
    <property type="match status" value="1"/>
</dbReference>
<proteinExistence type="predicted"/>
<gene>
    <name evidence="2" type="ORF">A7E78_11325</name>
</gene>
<name>A0A1L3GR18_9BACT</name>
<feature type="domain" description="CBM20" evidence="1">
    <location>
        <begin position="7"/>
        <end position="98"/>
    </location>
</feature>
<dbReference type="InterPro" id="IPR002044">
    <property type="entry name" value="CBM20"/>
</dbReference>
<dbReference type="RefSeq" id="WP_072284418.1">
    <property type="nucleotide sequence ID" value="NZ_CP015519.1"/>
</dbReference>
<keyword evidence="2" id="KW-0378">Hydrolase</keyword>
<organism evidence="2 3">
    <name type="scientific">Syntrophotalea acetylenivorans</name>
    <dbReference type="NCBI Taxonomy" id="1842532"/>
    <lineage>
        <taxon>Bacteria</taxon>
        <taxon>Pseudomonadati</taxon>
        <taxon>Thermodesulfobacteriota</taxon>
        <taxon>Desulfuromonadia</taxon>
        <taxon>Desulfuromonadales</taxon>
        <taxon>Syntrophotaleaceae</taxon>
        <taxon>Syntrophotalea</taxon>
    </lineage>
</organism>
<dbReference type="EMBL" id="CP015519">
    <property type="protein sequence ID" value="APG28389.1"/>
    <property type="molecule type" value="Genomic_DNA"/>
</dbReference>
<evidence type="ECO:0000313" key="2">
    <source>
        <dbReference type="EMBL" id="APG28389.1"/>
    </source>
</evidence>
<dbReference type="CDD" id="cd07184">
    <property type="entry name" value="E_set_Isoamylase_like_N"/>
    <property type="match status" value="1"/>
</dbReference>
<dbReference type="GO" id="GO:2001070">
    <property type="term" value="F:starch binding"/>
    <property type="evidence" value="ECO:0007669"/>
    <property type="project" value="InterPro"/>
</dbReference>
<evidence type="ECO:0000313" key="3">
    <source>
        <dbReference type="Proteomes" id="UP000182517"/>
    </source>
</evidence>
<dbReference type="STRING" id="1842532.A7E78_11325"/>
<keyword evidence="3" id="KW-1185">Reference proteome</keyword>
<dbReference type="KEGG" id="pef:A7E78_11325"/>
<dbReference type="InterPro" id="IPR014756">
    <property type="entry name" value="Ig_E-set"/>
</dbReference>
<dbReference type="Proteomes" id="UP000182517">
    <property type="component" value="Chromosome"/>
</dbReference>
<dbReference type="InterPro" id="IPR004193">
    <property type="entry name" value="Glyco_hydro_13_N"/>
</dbReference>